<dbReference type="RefSeq" id="WP_380189473.1">
    <property type="nucleotide sequence ID" value="NZ_JBHTBQ010000044.1"/>
</dbReference>
<feature type="domain" description="Toxin VasX N-terminal region" evidence="2">
    <location>
        <begin position="10"/>
        <end position="163"/>
    </location>
</feature>
<feature type="transmembrane region" description="Helical" evidence="1">
    <location>
        <begin position="738"/>
        <end position="757"/>
    </location>
</feature>
<dbReference type="Proteomes" id="UP001596473">
    <property type="component" value="Unassembled WGS sequence"/>
</dbReference>
<protein>
    <submittedName>
        <fullName evidence="3">T6SS effector BTH_I2691 family protein</fullName>
    </submittedName>
</protein>
<dbReference type="InterPro" id="IPR048126">
    <property type="entry name" value="Toxin_VasX"/>
</dbReference>
<dbReference type="InterPro" id="IPR046864">
    <property type="entry name" value="VasX_N"/>
</dbReference>
<dbReference type="Pfam" id="PF20249">
    <property type="entry name" value="VasX_N"/>
    <property type="match status" value="1"/>
</dbReference>
<comment type="caution">
    <text evidence="3">The sequence shown here is derived from an EMBL/GenBank/DDBJ whole genome shotgun (WGS) entry which is preliminary data.</text>
</comment>
<dbReference type="CDD" id="cd20707">
    <property type="entry name" value="MIX_III"/>
    <property type="match status" value="1"/>
</dbReference>
<evidence type="ECO:0000313" key="3">
    <source>
        <dbReference type="EMBL" id="MFC7421849.1"/>
    </source>
</evidence>
<reference evidence="4" key="1">
    <citation type="journal article" date="2019" name="Int. J. Syst. Evol. Microbiol.">
        <title>The Global Catalogue of Microorganisms (GCM) 10K type strain sequencing project: providing services to taxonomists for standard genome sequencing and annotation.</title>
        <authorList>
            <consortium name="The Broad Institute Genomics Platform"/>
            <consortium name="The Broad Institute Genome Sequencing Center for Infectious Disease"/>
            <person name="Wu L."/>
            <person name="Ma J."/>
        </authorList>
    </citation>
    <scope>NUCLEOTIDE SEQUENCE [LARGE SCALE GENOMIC DNA]</scope>
    <source>
        <strain evidence="4">CCUG 62945</strain>
    </source>
</reference>
<keyword evidence="1" id="KW-1133">Transmembrane helix</keyword>
<feature type="transmembrane region" description="Helical" evidence="1">
    <location>
        <begin position="796"/>
        <end position="817"/>
    </location>
</feature>
<proteinExistence type="predicted"/>
<dbReference type="NCBIfam" id="NF041559">
    <property type="entry name" value="BTH_I2691_fam"/>
    <property type="match status" value="1"/>
</dbReference>
<keyword evidence="1" id="KW-0472">Membrane</keyword>
<name>A0ABW2R220_9NEIS</name>
<sequence length="855" mass="94871">MADKKSTPSCDYCEKRGVPILPLRYAIALPDAGAPLPVTAPEISLDKNAAQYTTRLLRSGYLYVFDEARKRWDDYFVTQDGYYFKLNTKPGAVIVTPKEPFNCKTEGHREIASCITIPNAKSATKVWLAFSDAQWSEAVRARHNAESYRKQHMRCVDVKAFASSVDAKHCFSIKEIGKKVAEYSLNTAALKKATQFSEFTAQERFGQDKLLLEQCESLYPGKGFTVVLDDPVGVAAELAALMNYRVYAFKKANKDDRLRKLYVSEVVGALEKSVKDDARLGVEKQAAAAAIMDHMMVGGADDGQYFEKFRENQRKKGINVGAQVKKNVEDAQIRSWAKYQAKFKEQEMKDWQKTHEQELKDLDKKMIEPLALAHTKWMKSTIIQHYFECNYDNKSAESGIVYAKAVTQCLQGVQDKGASFDLIYKWLDGDITDKNNFILSALVLNQEKTKEDIKKAMTVSLDWRGLPLDPIAGSFALATSNVIENKPDVMAHYLAVIAGAFGKLLMKASDGIVRPAMVACNLHMEQRFIVVTINGTRKAFVSMLASDIVRHSGQHLNKSQLQQAVRQQIKSLQVAGVPLDGTSDKRFLLLLDPEHLQLMPPSTASPVDKAKWLAGAIKTPEQLEALNLSSWRSRVQNSSVVRVAAKTGNFTLHSIPFVAGVIGGLLQYAAWQKMAEDKSTTLSQDALEAMSRMYVGMTGLAATIADLSGKGLGKIAGMRRLSMEWGLGFKMAGEGLEWLAKAVGMGAAIVVAGWDFYQGVNAVKEKNDGLAVLYFSSAFIGLAASWLLIYSTLACASVVGLILVGLLIGITIIIEYLKDNKLQDWLERTIWGVKDKSHRYKNLNQEIEQLNIARS</sequence>
<evidence type="ECO:0000313" key="4">
    <source>
        <dbReference type="Proteomes" id="UP001596473"/>
    </source>
</evidence>
<accession>A0ABW2R220</accession>
<evidence type="ECO:0000256" key="1">
    <source>
        <dbReference type="SAM" id="Phobius"/>
    </source>
</evidence>
<feature type="transmembrane region" description="Helical" evidence="1">
    <location>
        <begin position="769"/>
        <end position="790"/>
    </location>
</feature>
<evidence type="ECO:0000259" key="2">
    <source>
        <dbReference type="Pfam" id="PF20249"/>
    </source>
</evidence>
<organism evidence="3 4">
    <name type="scientific">Iodobacter arcticus</name>
    <dbReference type="NCBI Taxonomy" id="590593"/>
    <lineage>
        <taxon>Bacteria</taxon>
        <taxon>Pseudomonadati</taxon>
        <taxon>Pseudomonadota</taxon>
        <taxon>Betaproteobacteria</taxon>
        <taxon>Neisseriales</taxon>
        <taxon>Chitinibacteraceae</taxon>
        <taxon>Iodobacter</taxon>
    </lineage>
</organism>
<dbReference type="EMBL" id="JBHTBQ010000044">
    <property type="protein sequence ID" value="MFC7421849.1"/>
    <property type="molecule type" value="Genomic_DNA"/>
</dbReference>
<keyword evidence="4" id="KW-1185">Reference proteome</keyword>
<gene>
    <name evidence="3" type="ORF">ACFQNF_18470</name>
</gene>
<keyword evidence="1" id="KW-0812">Transmembrane</keyword>